<dbReference type="GO" id="GO:0005886">
    <property type="term" value="C:plasma membrane"/>
    <property type="evidence" value="ECO:0007669"/>
    <property type="project" value="TreeGrafter"/>
</dbReference>
<gene>
    <name evidence="9" type="ORF">GCM10017643_44140</name>
</gene>
<reference evidence="9" key="1">
    <citation type="journal article" date="2014" name="Int. J. Syst. Evol. Microbiol.">
        <title>Complete genome sequence of Corynebacterium casei LMG S-19264T (=DSM 44701T), isolated from a smear-ripened cheese.</title>
        <authorList>
            <consortium name="US DOE Joint Genome Institute (JGI-PGF)"/>
            <person name="Walter F."/>
            <person name="Albersmeier A."/>
            <person name="Kalinowski J."/>
            <person name="Ruckert C."/>
        </authorList>
    </citation>
    <scope>NUCLEOTIDE SEQUENCE</scope>
    <source>
        <strain evidence="9">VKM B-2484</strain>
    </source>
</reference>
<comment type="similarity">
    <text evidence="2">Belongs to the membrane fusion protein (MFP) (TC 8.A.1) family.</text>
</comment>
<proteinExistence type="inferred from homology"/>
<dbReference type="Proteomes" id="UP001143370">
    <property type="component" value="Unassembled WGS sequence"/>
</dbReference>
<dbReference type="InterPro" id="IPR006143">
    <property type="entry name" value="RND_pump_MFP"/>
</dbReference>
<feature type="compositionally biased region" description="Low complexity" evidence="4">
    <location>
        <begin position="393"/>
        <end position="418"/>
    </location>
</feature>
<dbReference type="GO" id="GO:0046677">
    <property type="term" value="P:response to antibiotic"/>
    <property type="evidence" value="ECO:0007669"/>
    <property type="project" value="TreeGrafter"/>
</dbReference>
<protein>
    <submittedName>
        <fullName evidence="9">MexE family multidrug efflux RND transporter periplasmic adaptor subunit</fullName>
    </submittedName>
</protein>
<dbReference type="Pfam" id="PF25917">
    <property type="entry name" value="BSH_RND"/>
    <property type="match status" value="1"/>
</dbReference>
<dbReference type="Gene3D" id="2.40.50.100">
    <property type="match status" value="1"/>
</dbReference>
<dbReference type="NCBIfam" id="TIGR01730">
    <property type="entry name" value="RND_mfp"/>
    <property type="match status" value="1"/>
</dbReference>
<evidence type="ECO:0000256" key="4">
    <source>
        <dbReference type="SAM" id="MobiDB-lite"/>
    </source>
</evidence>
<feature type="domain" description="Multidrug resistance protein MdtA-like C-terminal permuted SH3" evidence="8">
    <location>
        <begin position="301"/>
        <end position="359"/>
    </location>
</feature>
<comment type="subcellular location">
    <subcellularLocation>
        <location evidence="1">Cell envelope</location>
    </subcellularLocation>
</comment>
<dbReference type="InterPro" id="IPR058625">
    <property type="entry name" value="MdtA-like_BSH"/>
</dbReference>
<dbReference type="AlphaFoldDB" id="A0A9W6JB79"/>
<accession>A0A9W6JB79</accession>
<evidence type="ECO:0000313" key="9">
    <source>
        <dbReference type="EMBL" id="GLK74296.1"/>
    </source>
</evidence>
<dbReference type="Gene3D" id="2.40.30.170">
    <property type="match status" value="1"/>
</dbReference>
<reference evidence="9" key="2">
    <citation type="submission" date="2023-01" db="EMBL/GenBank/DDBJ databases">
        <authorList>
            <person name="Sun Q."/>
            <person name="Evtushenko L."/>
        </authorList>
    </citation>
    <scope>NUCLEOTIDE SEQUENCE</scope>
    <source>
        <strain evidence="9">VKM B-2484</strain>
    </source>
</reference>
<feature type="compositionally biased region" description="Basic and acidic residues" evidence="4">
    <location>
        <begin position="367"/>
        <end position="392"/>
    </location>
</feature>
<organism evidence="9 10">
    <name type="scientific">Ancylobacter dichloromethanicus</name>
    <dbReference type="NCBI Taxonomy" id="518825"/>
    <lineage>
        <taxon>Bacteria</taxon>
        <taxon>Pseudomonadati</taxon>
        <taxon>Pseudomonadota</taxon>
        <taxon>Alphaproteobacteria</taxon>
        <taxon>Hyphomicrobiales</taxon>
        <taxon>Xanthobacteraceae</taxon>
        <taxon>Ancylobacter</taxon>
    </lineage>
</organism>
<dbReference type="FunFam" id="2.40.420.20:FF:000001">
    <property type="entry name" value="Efflux RND transporter periplasmic adaptor subunit"/>
    <property type="match status" value="1"/>
</dbReference>
<dbReference type="InterPro" id="IPR058624">
    <property type="entry name" value="MdtA-like_HH"/>
</dbReference>
<evidence type="ECO:0000313" key="10">
    <source>
        <dbReference type="Proteomes" id="UP001143370"/>
    </source>
</evidence>
<dbReference type="GO" id="GO:0022857">
    <property type="term" value="F:transmembrane transporter activity"/>
    <property type="evidence" value="ECO:0007669"/>
    <property type="project" value="InterPro"/>
</dbReference>
<dbReference type="Gene3D" id="1.10.287.470">
    <property type="entry name" value="Helix hairpin bin"/>
    <property type="match status" value="1"/>
</dbReference>
<feature type="domain" description="Multidrug resistance protein MdtA-like barrel-sandwich hybrid" evidence="6">
    <location>
        <begin position="56"/>
        <end position="198"/>
    </location>
</feature>
<evidence type="ECO:0000256" key="2">
    <source>
        <dbReference type="ARBA" id="ARBA00009477"/>
    </source>
</evidence>
<feature type="domain" description="Multidrug resistance protein MdtA-like alpha-helical hairpin" evidence="5">
    <location>
        <begin position="97"/>
        <end position="166"/>
    </location>
</feature>
<evidence type="ECO:0000256" key="1">
    <source>
        <dbReference type="ARBA" id="ARBA00004196"/>
    </source>
</evidence>
<dbReference type="PANTHER" id="PTHR30158:SF24">
    <property type="entry name" value="HLYD FAMILY SECRETION PROTEIN"/>
    <property type="match status" value="1"/>
</dbReference>
<keyword evidence="3" id="KW-0175">Coiled coil</keyword>
<dbReference type="PANTHER" id="PTHR30158">
    <property type="entry name" value="ACRA/E-RELATED COMPONENT OF DRUG EFFLUX TRANSPORTER"/>
    <property type="match status" value="1"/>
</dbReference>
<dbReference type="Pfam" id="PF25876">
    <property type="entry name" value="HH_MFP_RND"/>
    <property type="match status" value="1"/>
</dbReference>
<evidence type="ECO:0000256" key="3">
    <source>
        <dbReference type="SAM" id="Coils"/>
    </source>
</evidence>
<evidence type="ECO:0000259" key="6">
    <source>
        <dbReference type="Pfam" id="PF25917"/>
    </source>
</evidence>
<feature type="region of interest" description="Disordered" evidence="4">
    <location>
        <begin position="359"/>
        <end position="435"/>
    </location>
</feature>
<dbReference type="InterPro" id="IPR058626">
    <property type="entry name" value="MdtA-like_b-barrel"/>
</dbReference>
<keyword evidence="10" id="KW-1185">Reference proteome</keyword>
<evidence type="ECO:0000259" key="5">
    <source>
        <dbReference type="Pfam" id="PF25876"/>
    </source>
</evidence>
<sequence length="435" mass="45850">MGAGLLGVGMASLLLAACSEENKYVAPPPPQVTVAAPVQQAVTRYLKFTGNTASINTVDLVARVEGFLMSIDYKDGAVMKKGDRLFLIQQDTYQADLDQAKAQLASAQAQLTNTQAEYQRQSTLGQQDFSSQATVDKARAAMEEAVASVDAAKANIEIATINLGYTTVLAPFDGIVTRHLADVGQLVGHSQPTTLATIVQMNPIYAYFNISENQVLRIKEALAAQGRTIEEVKQIEIDIGLQDEGDEYPHKGRLDYVSPEIDPATGTLLVRGVFDNPKLALLPGLFVRVRIPAQKIPDAYLVDDTAIGTAQQGKYVLVVNKDNVVEQKIVTVGQQIGNYRVIESGLSAEDRVVIGGVQRATPGSKVDPVEAKADAAKPDEAKPDGAKADAAKPDAASATTPAAATPADNAAGAKQDPAPSDPAPSDPAPAAKPAN</sequence>
<dbReference type="GO" id="GO:0030313">
    <property type="term" value="C:cell envelope"/>
    <property type="evidence" value="ECO:0007669"/>
    <property type="project" value="UniProtKB-SubCell"/>
</dbReference>
<evidence type="ECO:0000259" key="8">
    <source>
        <dbReference type="Pfam" id="PF25967"/>
    </source>
</evidence>
<comment type="caution">
    <text evidence="9">The sequence shown here is derived from an EMBL/GenBank/DDBJ whole genome shotgun (WGS) entry which is preliminary data.</text>
</comment>
<dbReference type="Pfam" id="PF25944">
    <property type="entry name" value="Beta-barrel_RND"/>
    <property type="match status" value="1"/>
</dbReference>
<dbReference type="EMBL" id="BSFJ01000038">
    <property type="protein sequence ID" value="GLK74296.1"/>
    <property type="molecule type" value="Genomic_DNA"/>
</dbReference>
<dbReference type="Pfam" id="PF25967">
    <property type="entry name" value="RND-MFP_C"/>
    <property type="match status" value="1"/>
</dbReference>
<dbReference type="Gene3D" id="2.40.420.20">
    <property type="match status" value="1"/>
</dbReference>
<dbReference type="InterPro" id="IPR058627">
    <property type="entry name" value="MdtA-like_C"/>
</dbReference>
<name>A0A9W6JB79_9HYPH</name>
<evidence type="ECO:0000259" key="7">
    <source>
        <dbReference type="Pfam" id="PF25944"/>
    </source>
</evidence>
<feature type="coiled-coil region" evidence="3">
    <location>
        <begin position="90"/>
        <end position="155"/>
    </location>
</feature>
<feature type="domain" description="Multidrug resistance protein MdtA-like beta-barrel" evidence="7">
    <location>
        <begin position="203"/>
        <end position="292"/>
    </location>
</feature>
<dbReference type="SUPFAM" id="SSF111369">
    <property type="entry name" value="HlyD-like secretion proteins"/>
    <property type="match status" value="1"/>
</dbReference>